<dbReference type="PANTHER" id="PTHR48111">
    <property type="entry name" value="REGULATOR OF RPOS"/>
    <property type="match status" value="1"/>
</dbReference>
<evidence type="ECO:0000256" key="4">
    <source>
        <dbReference type="ARBA" id="ARBA00023125"/>
    </source>
</evidence>
<dbReference type="Gene3D" id="1.10.10.10">
    <property type="entry name" value="Winged helix-like DNA-binding domain superfamily/Winged helix DNA-binding domain"/>
    <property type="match status" value="1"/>
</dbReference>
<dbReference type="SMART" id="SM00862">
    <property type="entry name" value="Trans_reg_C"/>
    <property type="match status" value="1"/>
</dbReference>
<dbReference type="GO" id="GO:0006355">
    <property type="term" value="P:regulation of DNA-templated transcription"/>
    <property type="evidence" value="ECO:0007669"/>
    <property type="project" value="InterPro"/>
</dbReference>
<keyword evidence="4 7" id="KW-0238">DNA-binding</keyword>
<feature type="DNA-binding region" description="OmpR/PhoB-type" evidence="7">
    <location>
        <begin position="126"/>
        <end position="224"/>
    </location>
</feature>
<feature type="domain" description="OmpR/PhoB-type" evidence="9">
    <location>
        <begin position="126"/>
        <end position="224"/>
    </location>
</feature>
<sequence>MFKLMIVEDDCIIQQALQTELEKWDYHVHCVTSFHDVMADFLEFEPQLVLLDVNLPAFNGYHWCQEIRKLSQIPIIFVTSRDETMDLVMAIQLGGDDYIQKPFQLSIVTAKVQALLRRTYDFNEPLQFMSVGQVVLRANESRLTVGEEAVDLTRNELRIIEILFQHKGTFVTREAIMMHLWEDESFIDDNTLAVNITRLRKKFTEIGQTNMIKTKKGVGYGVGID</sequence>
<organism evidence="10 11">
    <name type="scientific">Fundicoccus ignavus</name>
    <dbReference type="NCBI Taxonomy" id="2664442"/>
    <lineage>
        <taxon>Bacteria</taxon>
        <taxon>Bacillati</taxon>
        <taxon>Bacillota</taxon>
        <taxon>Bacilli</taxon>
        <taxon>Lactobacillales</taxon>
        <taxon>Aerococcaceae</taxon>
        <taxon>Fundicoccus</taxon>
    </lineage>
</organism>
<dbReference type="InterPro" id="IPR001789">
    <property type="entry name" value="Sig_transdc_resp-reg_receiver"/>
</dbReference>
<keyword evidence="5" id="KW-0804">Transcription</keyword>
<dbReference type="EMBL" id="WJQT01000037">
    <property type="protein sequence ID" value="MRJ48538.1"/>
    <property type="molecule type" value="Genomic_DNA"/>
</dbReference>
<dbReference type="AlphaFoldDB" id="A0A844C2C6"/>
<dbReference type="GO" id="GO:0005829">
    <property type="term" value="C:cytosol"/>
    <property type="evidence" value="ECO:0007669"/>
    <property type="project" value="TreeGrafter"/>
</dbReference>
<dbReference type="CDD" id="cd18159">
    <property type="entry name" value="REC_OmpR_NsrR-like"/>
    <property type="match status" value="1"/>
</dbReference>
<dbReference type="PROSITE" id="PS50110">
    <property type="entry name" value="RESPONSE_REGULATORY"/>
    <property type="match status" value="1"/>
</dbReference>
<dbReference type="GO" id="GO:0000976">
    <property type="term" value="F:transcription cis-regulatory region binding"/>
    <property type="evidence" value="ECO:0007669"/>
    <property type="project" value="TreeGrafter"/>
</dbReference>
<evidence type="ECO:0000256" key="5">
    <source>
        <dbReference type="ARBA" id="ARBA00023163"/>
    </source>
</evidence>
<proteinExistence type="predicted"/>
<dbReference type="InterPro" id="IPR011006">
    <property type="entry name" value="CheY-like_superfamily"/>
</dbReference>
<evidence type="ECO:0000256" key="7">
    <source>
        <dbReference type="PROSITE-ProRule" id="PRU01091"/>
    </source>
</evidence>
<evidence type="ECO:0000256" key="2">
    <source>
        <dbReference type="ARBA" id="ARBA00023012"/>
    </source>
</evidence>
<dbReference type="Pfam" id="PF00486">
    <property type="entry name" value="Trans_reg_C"/>
    <property type="match status" value="1"/>
</dbReference>
<evidence type="ECO:0000259" key="9">
    <source>
        <dbReference type="PROSITE" id="PS51755"/>
    </source>
</evidence>
<comment type="caution">
    <text evidence="10">The sequence shown here is derived from an EMBL/GenBank/DDBJ whole genome shotgun (WGS) entry which is preliminary data.</text>
</comment>
<evidence type="ECO:0000256" key="1">
    <source>
        <dbReference type="ARBA" id="ARBA00022553"/>
    </source>
</evidence>
<gene>
    <name evidence="10" type="ORF">GF867_13385</name>
</gene>
<dbReference type="Pfam" id="PF00072">
    <property type="entry name" value="Response_reg"/>
    <property type="match status" value="1"/>
</dbReference>
<dbReference type="InterPro" id="IPR039420">
    <property type="entry name" value="WalR-like"/>
</dbReference>
<evidence type="ECO:0000313" key="11">
    <source>
        <dbReference type="Proteomes" id="UP000440066"/>
    </source>
</evidence>
<protein>
    <submittedName>
        <fullName evidence="10">Response regulator</fullName>
    </submittedName>
</protein>
<keyword evidence="2" id="KW-0902">Two-component regulatory system</keyword>
<dbReference type="Gene3D" id="3.40.50.2300">
    <property type="match status" value="1"/>
</dbReference>
<evidence type="ECO:0000313" key="10">
    <source>
        <dbReference type="EMBL" id="MRJ48538.1"/>
    </source>
</evidence>
<dbReference type="RefSeq" id="WP_153833582.1">
    <property type="nucleotide sequence ID" value="NZ_WJQT01000037.1"/>
</dbReference>
<evidence type="ECO:0000259" key="8">
    <source>
        <dbReference type="PROSITE" id="PS50110"/>
    </source>
</evidence>
<dbReference type="Proteomes" id="UP000440066">
    <property type="component" value="Unassembled WGS sequence"/>
</dbReference>
<dbReference type="CDD" id="cd00383">
    <property type="entry name" value="trans_reg_C"/>
    <property type="match status" value="1"/>
</dbReference>
<name>A0A844C2C6_9LACT</name>
<dbReference type="InterPro" id="IPR001867">
    <property type="entry name" value="OmpR/PhoB-type_DNA-bd"/>
</dbReference>
<evidence type="ECO:0000256" key="6">
    <source>
        <dbReference type="PROSITE-ProRule" id="PRU00169"/>
    </source>
</evidence>
<feature type="modified residue" description="4-aspartylphosphate" evidence="6">
    <location>
        <position position="52"/>
    </location>
</feature>
<dbReference type="SUPFAM" id="SSF52172">
    <property type="entry name" value="CheY-like"/>
    <property type="match status" value="1"/>
</dbReference>
<dbReference type="GO" id="GO:0032993">
    <property type="term" value="C:protein-DNA complex"/>
    <property type="evidence" value="ECO:0007669"/>
    <property type="project" value="TreeGrafter"/>
</dbReference>
<feature type="domain" description="Response regulatory" evidence="8">
    <location>
        <begin position="3"/>
        <end position="116"/>
    </location>
</feature>
<dbReference type="InterPro" id="IPR036388">
    <property type="entry name" value="WH-like_DNA-bd_sf"/>
</dbReference>
<reference evidence="10 11" key="1">
    <citation type="submission" date="2019-11" db="EMBL/GenBank/DDBJ databases">
        <title>Characterisation of Fundicoccus ignavus gen. nov. sp. nov., a novel genus of the family Aerococcaceae from bulk tank milk.</title>
        <authorList>
            <person name="Siebert A."/>
            <person name="Huptas C."/>
            <person name="Wenning M."/>
            <person name="Scherer S."/>
            <person name="Doll E.V."/>
        </authorList>
    </citation>
    <scope>NUCLEOTIDE SEQUENCE [LARGE SCALE GENOMIC DNA]</scope>
    <source>
        <strain evidence="10 11">DSM 109652</strain>
    </source>
</reference>
<dbReference type="GO" id="GO:0000156">
    <property type="term" value="F:phosphorelay response regulator activity"/>
    <property type="evidence" value="ECO:0007669"/>
    <property type="project" value="TreeGrafter"/>
</dbReference>
<dbReference type="SMART" id="SM00448">
    <property type="entry name" value="REC"/>
    <property type="match status" value="1"/>
</dbReference>
<dbReference type="PANTHER" id="PTHR48111:SF43">
    <property type="entry name" value="STAGE 0 SPORULATION PROTEIN A HOMOLOG"/>
    <property type="match status" value="1"/>
</dbReference>
<keyword evidence="3" id="KW-0805">Transcription regulation</keyword>
<evidence type="ECO:0000256" key="3">
    <source>
        <dbReference type="ARBA" id="ARBA00023015"/>
    </source>
</evidence>
<dbReference type="Gene3D" id="6.10.250.690">
    <property type="match status" value="1"/>
</dbReference>
<keyword evidence="1 6" id="KW-0597">Phosphoprotein</keyword>
<dbReference type="PROSITE" id="PS51755">
    <property type="entry name" value="OMPR_PHOB"/>
    <property type="match status" value="1"/>
</dbReference>
<accession>A0A844C2C6</accession>